<dbReference type="CDD" id="cd06257">
    <property type="entry name" value="DnaJ"/>
    <property type="match status" value="1"/>
</dbReference>
<dbReference type="GO" id="GO:0005737">
    <property type="term" value="C:cytoplasm"/>
    <property type="evidence" value="ECO:0007669"/>
    <property type="project" value="TreeGrafter"/>
</dbReference>
<dbReference type="InterPro" id="IPR008971">
    <property type="entry name" value="HSP40/DnaJ_pept-bd"/>
</dbReference>
<evidence type="ECO:0000259" key="4">
    <source>
        <dbReference type="PROSITE" id="PS50076"/>
    </source>
</evidence>
<feature type="domain" description="J" evidence="4">
    <location>
        <begin position="5"/>
        <end position="69"/>
    </location>
</feature>
<dbReference type="PRINTS" id="PR00625">
    <property type="entry name" value="JDOMAIN"/>
</dbReference>
<dbReference type="FunFam" id="2.60.260.20:FF:000008">
    <property type="entry name" value="Curved DNA-binding protein"/>
    <property type="match status" value="1"/>
</dbReference>
<dbReference type="PROSITE" id="PS00636">
    <property type="entry name" value="DNAJ_1"/>
    <property type="match status" value="1"/>
</dbReference>
<dbReference type="Proteomes" id="UP000190460">
    <property type="component" value="Unassembled WGS sequence"/>
</dbReference>
<dbReference type="InterPro" id="IPR036869">
    <property type="entry name" value="J_dom_sf"/>
</dbReference>
<dbReference type="InterPro" id="IPR001623">
    <property type="entry name" value="DnaJ_domain"/>
</dbReference>
<keyword evidence="2 5" id="KW-0238">DNA-binding</keyword>
<dbReference type="GO" id="GO:0003677">
    <property type="term" value="F:DNA binding"/>
    <property type="evidence" value="ECO:0007669"/>
    <property type="project" value="UniProtKB-KW"/>
</dbReference>
<dbReference type="InterPro" id="IPR002939">
    <property type="entry name" value="DnaJ_C"/>
</dbReference>
<dbReference type="PANTHER" id="PTHR43096:SF52">
    <property type="entry name" value="DNAJ HOMOLOG 1, MITOCHONDRIAL-RELATED"/>
    <property type="match status" value="1"/>
</dbReference>
<dbReference type="PANTHER" id="PTHR43096">
    <property type="entry name" value="DNAJ HOMOLOG 1, MITOCHONDRIAL-RELATED"/>
    <property type="match status" value="1"/>
</dbReference>
<sequence>MDYKDYYQILGVPKQATQDEIKRSYRKLARKYHPDVSQETDAEERFKELGEAYEVLKDPEKRAAYDQLGADWKAGQEGFKPPPNWNDDFEFTGGGYTTDTGHSADFSDFFESLFGRRPSNQDYGAGVNSRTRPLRGEDSHAKIHIDLTDAYQGTTRSIALHTTQLDDNQRPKLIERTLNIKIPKGIRKGQSIRLPQQGNPGINGGEAGDLYLEIEFNPHPLYSLDGRDVFLKLPIAPWEAALGAKVKVPTPAGEVEMKIPANTSSGKRLRLKGRGLPSQEPGDFYITLEIVLPSHLSAAEKALYESLQQAAADFNPRASLGEQR</sequence>
<evidence type="ECO:0000256" key="1">
    <source>
        <dbReference type="ARBA" id="ARBA00022490"/>
    </source>
</evidence>
<dbReference type="OrthoDB" id="9779889at2"/>
<dbReference type="PROSITE" id="PS50076">
    <property type="entry name" value="DNAJ_2"/>
    <property type="match status" value="1"/>
</dbReference>
<accession>A0A1T4VWV7</accession>
<dbReference type="STRING" id="92487.SAMN02745130_00480"/>
<dbReference type="AlphaFoldDB" id="A0A1T4VWV7"/>
<dbReference type="SUPFAM" id="SSF49493">
    <property type="entry name" value="HSP40/DnaJ peptide-binding domain"/>
    <property type="match status" value="2"/>
</dbReference>
<dbReference type="RefSeq" id="WP_078920983.1">
    <property type="nucleotide sequence ID" value="NZ_FUYB01000002.1"/>
</dbReference>
<keyword evidence="6" id="KW-1185">Reference proteome</keyword>
<dbReference type="EMBL" id="FUYB01000002">
    <property type="protein sequence ID" value="SKA69483.1"/>
    <property type="molecule type" value="Genomic_DNA"/>
</dbReference>
<organism evidence="5 6">
    <name type="scientific">Thiothrix eikelboomii</name>
    <dbReference type="NCBI Taxonomy" id="92487"/>
    <lineage>
        <taxon>Bacteria</taxon>
        <taxon>Pseudomonadati</taxon>
        <taxon>Pseudomonadota</taxon>
        <taxon>Gammaproteobacteria</taxon>
        <taxon>Thiotrichales</taxon>
        <taxon>Thiotrichaceae</taxon>
        <taxon>Thiothrix</taxon>
    </lineage>
</organism>
<dbReference type="InterPro" id="IPR018253">
    <property type="entry name" value="DnaJ_domain_CS"/>
</dbReference>
<evidence type="ECO:0000313" key="6">
    <source>
        <dbReference type="Proteomes" id="UP000190460"/>
    </source>
</evidence>
<gene>
    <name evidence="5" type="ORF">SAMN02745130_00480</name>
</gene>
<reference evidence="5 6" key="1">
    <citation type="submission" date="2017-02" db="EMBL/GenBank/DDBJ databases">
        <authorList>
            <person name="Peterson S.W."/>
        </authorList>
    </citation>
    <scope>NUCLEOTIDE SEQUENCE [LARGE SCALE GENOMIC DNA]</scope>
    <source>
        <strain evidence="5 6">ATCC 49788</strain>
    </source>
</reference>
<dbReference type="Gene3D" id="2.60.260.20">
    <property type="entry name" value="Urease metallochaperone UreE, N-terminal domain"/>
    <property type="match status" value="2"/>
</dbReference>
<keyword evidence="1" id="KW-0963">Cytoplasm</keyword>
<dbReference type="SUPFAM" id="SSF46565">
    <property type="entry name" value="Chaperone J-domain"/>
    <property type="match status" value="1"/>
</dbReference>
<dbReference type="Gene3D" id="1.10.287.110">
    <property type="entry name" value="DnaJ domain"/>
    <property type="match status" value="1"/>
</dbReference>
<evidence type="ECO:0000256" key="3">
    <source>
        <dbReference type="ARBA" id="ARBA00023186"/>
    </source>
</evidence>
<keyword evidence="3" id="KW-0143">Chaperone</keyword>
<evidence type="ECO:0000313" key="5">
    <source>
        <dbReference type="EMBL" id="SKA69483.1"/>
    </source>
</evidence>
<proteinExistence type="predicted"/>
<dbReference type="CDD" id="cd10747">
    <property type="entry name" value="DnaJ_C"/>
    <property type="match status" value="1"/>
</dbReference>
<name>A0A1T4VWV7_9GAMM</name>
<dbReference type="Pfam" id="PF01556">
    <property type="entry name" value="DnaJ_C"/>
    <property type="match status" value="1"/>
</dbReference>
<protein>
    <submittedName>
        <fullName evidence="5">Curved DNA-binding protein</fullName>
    </submittedName>
</protein>
<evidence type="ECO:0000256" key="2">
    <source>
        <dbReference type="ARBA" id="ARBA00023125"/>
    </source>
</evidence>
<dbReference type="Pfam" id="PF00226">
    <property type="entry name" value="DnaJ"/>
    <property type="match status" value="1"/>
</dbReference>
<dbReference type="GO" id="GO:0042026">
    <property type="term" value="P:protein refolding"/>
    <property type="evidence" value="ECO:0007669"/>
    <property type="project" value="TreeGrafter"/>
</dbReference>
<dbReference type="SMART" id="SM00271">
    <property type="entry name" value="DnaJ"/>
    <property type="match status" value="1"/>
</dbReference>
<dbReference type="FunFam" id="2.60.260.20:FF:000013">
    <property type="entry name" value="DnaJ subfamily B member 11"/>
    <property type="match status" value="1"/>
</dbReference>
<dbReference type="GO" id="GO:0051082">
    <property type="term" value="F:unfolded protein binding"/>
    <property type="evidence" value="ECO:0007669"/>
    <property type="project" value="InterPro"/>
</dbReference>